<dbReference type="RefSeq" id="WP_191204150.1">
    <property type="nucleotide sequence ID" value="NZ_JACXZA010000003.1"/>
</dbReference>
<dbReference type="InterPro" id="IPR017736">
    <property type="entry name" value="Glyco_hydro_1_beta-glucosidase"/>
</dbReference>
<accession>A0ABR8MY62</accession>
<dbReference type="Gene3D" id="3.20.20.80">
    <property type="entry name" value="Glycosidases"/>
    <property type="match status" value="1"/>
</dbReference>
<keyword evidence="5" id="KW-0136">Cellulose degradation</keyword>
<evidence type="ECO:0000256" key="9">
    <source>
        <dbReference type="PROSITE-ProRule" id="PRU10055"/>
    </source>
</evidence>
<organism evidence="11 12">
    <name type="scientific">Paenibacillus terricola</name>
    <dbReference type="NCBI Taxonomy" id="2763503"/>
    <lineage>
        <taxon>Bacteria</taxon>
        <taxon>Bacillati</taxon>
        <taxon>Bacillota</taxon>
        <taxon>Bacilli</taxon>
        <taxon>Bacillales</taxon>
        <taxon>Paenibacillaceae</taxon>
        <taxon>Paenibacillus</taxon>
    </lineage>
</organism>
<evidence type="ECO:0000256" key="5">
    <source>
        <dbReference type="ARBA" id="ARBA00023001"/>
    </source>
</evidence>
<proteinExistence type="inferred from homology"/>
<reference evidence="11 12" key="1">
    <citation type="submission" date="2020-09" db="EMBL/GenBank/DDBJ databases">
        <title>Paenibacillus sp. strain PR3 16S rRNA gene Genome sequencing and assembly.</title>
        <authorList>
            <person name="Kim J."/>
        </authorList>
    </citation>
    <scope>NUCLEOTIDE SEQUENCE [LARGE SCALE GENOMIC DNA]</scope>
    <source>
        <strain evidence="11 12">PR3</strain>
    </source>
</reference>
<dbReference type="PRINTS" id="PR00131">
    <property type="entry name" value="GLHYDRLASE1"/>
</dbReference>
<evidence type="ECO:0000256" key="8">
    <source>
        <dbReference type="ARBA" id="ARBA00023326"/>
    </source>
</evidence>
<evidence type="ECO:0000256" key="2">
    <source>
        <dbReference type="ARBA" id="ARBA00010838"/>
    </source>
</evidence>
<dbReference type="EMBL" id="JACXZA010000003">
    <property type="protein sequence ID" value="MBD3919875.1"/>
    <property type="molecule type" value="Genomic_DNA"/>
</dbReference>
<keyword evidence="12" id="KW-1185">Reference proteome</keyword>
<sequence length="447" mass="51389">MNKTKFPASFLWGTATAAYQIEGAGSEDGRTPCIWDQFAAIPGKVYEAHNGDVACDHYHRYKDDIKLIAELGFKAYRFSIAWPRIFPEKGKLNPKGIEFYANLLKELKKYEIMPAVTIYHWDLPLWIHEEGGWTNRQTVEYFKEFASVLFEHFGEDVPMWITHNEPWCASFLSYGLGVHAPGHTDWNEATAAAHHILLSHGEAVRLYREMGYKHQIGITLNLTYQHPATGSEEDRMAAGRADGFTNRWFLDPVFKGQYPEDMMEVFEKQNVSFDFIHEGDLALISIPCDFLGINYYTRNIVRNNPDDLFLGGESVRGTGSHTDMDWEVYPEGLYILLTRLKAEYTDLPIYITENGAAYADNEVISGTVHDDERVEYFRLHLNAVGKFIENGGDAAGYFCWSFMDNYEWSFGYSKRFGIVYVNYETQERLPKLSAYWLQDVMAANTIE</sequence>
<dbReference type="PROSITE" id="PS00572">
    <property type="entry name" value="GLYCOSYL_HYDROL_F1_1"/>
    <property type="match status" value="1"/>
</dbReference>
<evidence type="ECO:0000256" key="7">
    <source>
        <dbReference type="ARBA" id="ARBA00023295"/>
    </source>
</evidence>
<feature type="active site" description="Nucleophile" evidence="9">
    <location>
        <position position="353"/>
    </location>
</feature>
<dbReference type="InterPro" id="IPR018120">
    <property type="entry name" value="Glyco_hydro_1_AS"/>
</dbReference>
<dbReference type="InterPro" id="IPR017853">
    <property type="entry name" value="GH"/>
</dbReference>
<dbReference type="GO" id="GO:0004565">
    <property type="term" value="F:beta-galactosidase activity"/>
    <property type="evidence" value="ECO:0007669"/>
    <property type="project" value="UniProtKB-EC"/>
</dbReference>
<keyword evidence="6" id="KW-0119">Carbohydrate metabolism</keyword>
<comment type="caution">
    <text evidence="11">The sequence shown here is derived from an EMBL/GenBank/DDBJ whole genome shotgun (WGS) entry which is preliminary data.</text>
</comment>
<dbReference type="NCBIfam" id="TIGR03356">
    <property type="entry name" value="BGL"/>
    <property type="match status" value="1"/>
</dbReference>
<dbReference type="InterPro" id="IPR001360">
    <property type="entry name" value="Glyco_hydro_1"/>
</dbReference>
<dbReference type="EC" id="3.2.1.21" evidence="3 10"/>
<evidence type="ECO:0000313" key="11">
    <source>
        <dbReference type="EMBL" id="MBD3919875.1"/>
    </source>
</evidence>
<evidence type="ECO:0000256" key="10">
    <source>
        <dbReference type="RuleBase" id="RU361175"/>
    </source>
</evidence>
<evidence type="ECO:0000313" key="12">
    <source>
        <dbReference type="Proteomes" id="UP000609346"/>
    </source>
</evidence>
<dbReference type="InterPro" id="IPR033132">
    <property type="entry name" value="GH_1_N_CS"/>
</dbReference>
<evidence type="ECO:0000256" key="6">
    <source>
        <dbReference type="ARBA" id="ARBA00023277"/>
    </source>
</evidence>
<protein>
    <recommendedName>
        <fullName evidence="3 10">Beta-glucosidase</fullName>
        <ecNumber evidence="3 10">3.2.1.21</ecNumber>
    </recommendedName>
</protein>
<dbReference type="SUPFAM" id="SSF51445">
    <property type="entry name" value="(Trans)glycosidases"/>
    <property type="match status" value="1"/>
</dbReference>
<keyword evidence="7 10" id="KW-0326">Glycosidase</keyword>
<dbReference type="PANTHER" id="PTHR10353">
    <property type="entry name" value="GLYCOSYL HYDROLASE"/>
    <property type="match status" value="1"/>
</dbReference>
<comment type="similarity">
    <text evidence="2 10">Belongs to the glycosyl hydrolase 1 family.</text>
</comment>
<gene>
    <name evidence="11" type="ORF">H8B09_14020</name>
</gene>
<dbReference type="PANTHER" id="PTHR10353:SF36">
    <property type="entry name" value="LP05116P"/>
    <property type="match status" value="1"/>
</dbReference>
<keyword evidence="8" id="KW-0624">Polysaccharide degradation</keyword>
<comment type="catalytic activity">
    <reaction evidence="1 10">
        <text>Hydrolysis of terminal, non-reducing beta-D-glucosyl residues with release of beta-D-glucose.</text>
        <dbReference type="EC" id="3.2.1.21"/>
    </reaction>
</comment>
<evidence type="ECO:0000256" key="4">
    <source>
        <dbReference type="ARBA" id="ARBA00022801"/>
    </source>
</evidence>
<evidence type="ECO:0000256" key="3">
    <source>
        <dbReference type="ARBA" id="ARBA00012744"/>
    </source>
</evidence>
<dbReference type="PROSITE" id="PS00653">
    <property type="entry name" value="GLYCOSYL_HYDROL_F1_2"/>
    <property type="match status" value="1"/>
</dbReference>
<evidence type="ECO:0000256" key="1">
    <source>
        <dbReference type="ARBA" id="ARBA00000448"/>
    </source>
</evidence>
<keyword evidence="4 10" id="KW-0378">Hydrolase</keyword>
<name>A0ABR8MY62_9BACL</name>
<dbReference type="Pfam" id="PF00232">
    <property type="entry name" value="Glyco_hydro_1"/>
    <property type="match status" value="1"/>
</dbReference>
<dbReference type="Proteomes" id="UP000609346">
    <property type="component" value="Unassembled WGS sequence"/>
</dbReference>